<name>A0A058ZE55_FONAL</name>
<feature type="region of interest" description="Disordered" evidence="1">
    <location>
        <begin position="327"/>
        <end position="391"/>
    </location>
</feature>
<evidence type="ECO:0000256" key="1">
    <source>
        <dbReference type="SAM" id="MobiDB-lite"/>
    </source>
</evidence>
<feature type="compositionally biased region" description="Low complexity" evidence="1">
    <location>
        <begin position="17"/>
        <end position="39"/>
    </location>
</feature>
<feature type="compositionally biased region" description="Polar residues" evidence="1">
    <location>
        <begin position="648"/>
        <end position="680"/>
    </location>
</feature>
<protein>
    <recommendedName>
        <fullName evidence="4">E2F/DP family winged-helix DNA-binding domain-containing protein</fullName>
    </recommendedName>
</protein>
<feature type="compositionally biased region" description="Polar residues" evidence="1">
    <location>
        <begin position="373"/>
        <end position="389"/>
    </location>
</feature>
<dbReference type="EMBL" id="KB932202">
    <property type="protein sequence ID" value="KCV71742.1"/>
    <property type="molecule type" value="Genomic_DNA"/>
</dbReference>
<dbReference type="RefSeq" id="XP_009493320.1">
    <property type="nucleotide sequence ID" value="XM_009495045.1"/>
</dbReference>
<feature type="region of interest" description="Disordered" evidence="1">
    <location>
        <begin position="81"/>
        <end position="252"/>
    </location>
</feature>
<evidence type="ECO:0008006" key="4">
    <source>
        <dbReference type="Google" id="ProtNLM"/>
    </source>
</evidence>
<feature type="region of interest" description="Disordered" evidence="1">
    <location>
        <begin position="536"/>
        <end position="558"/>
    </location>
</feature>
<dbReference type="AlphaFoldDB" id="A0A058ZE55"/>
<proteinExistence type="predicted"/>
<feature type="region of interest" description="Disordered" evidence="1">
    <location>
        <begin position="1"/>
        <end position="45"/>
    </location>
</feature>
<feature type="compositionally biased region" description="Low complexity" evidence="1">
    <location>
        <begin position="182"/>
        <end position="225"/>
    </location>
</feature>
<gene>
    <name evidence="2" type="ORF">H696_01163</name>
</gene>
<dbReference type="STRING" id="691883.A0A058ZE55"/>
<evidence type="ECO:0000313" key="3">
    <source>
        <dbReference type="Proteomes" id="UP000030693"/>
    </source>
</evidence>
<feature type="compositionally biased region" description="Low complexity" evidence="1">
    <location>
        <begin position="634"/>
        <end position="643"/>
    </location>
</feature>
<reference evidence="2" key="1">
    <citation type="submission" date="2013-04" db="EMBL/GenBank/DDBJ databases">
        <title>The Genome Sequence of Fonticula alba ATCC 38817.</title>
        <authorList>
            <consortium name="The Broad Institute Genomics Platform"/>
            <person name="Russ C."/>
            <person name="Cuomo C."/>
            <person name="Burger G."/>
            <person name="Gray M.W."/>
            <person name="Holland P.W.H."/>
            <person name="King N."/>
            <person name="Lang F.B.F."/>
            <person name="Roger A.J."/>
            <person name="Ruiz-Trillo I."/>
            <person name="Brown M."/>
            <person name="Walker B."/>
            <person name="Young S."/>
            <person name="Zeng Q."/>
            <person name="Gargeya S."/>
            <person name="Fitzgerald M."/>
            <person name="Haas B."/>
            <person name="Abouelleil A."/>
            <person name="Allen A.W."/>
            <person name="Alvarado L."/>
            <person name="Arachchi H.M."/>
            <person name="Berlin A.M."/>
            <person name="Chapman S.B."/>
            <person name="Gainer-Dewar J."/>
            <person name="Goldberg J."/>
            <person name="Griggs A."/>
            <person name="Gujja S."/>
            <person name="Hansen M."/>
            <person name="Howarth C."/>
            <person name="Imamovic A."/>
            <person name="Ireland A."/>
            <person name="Larimer J."/>
            <person name="McCowan C."/>
            <person name="Murphy C."/>
            <person name="Pearson M."/>
            <person name="Poon T.W."/>
            <person name="Priest M."/>
            <person name="Roberts A."/>
            <person name="Saif S."/>
            <person name="Shea T."/>
            <person name="Sisk P."/>
            <person name="Sykes S."/>
            <person name="Wortman J."/>
            <person name="Nusbaum C."/>
            <person name="Birren B."/>
        </authorList>
    </citation>
    <scope>NUCLEOTIDE SEQUENCE [LARGE SCALE GENOMIC DNA]</scope>
    <source>
        <strain evidence="2">ATCC 38817</strain>
    </source>
</reference>
<dbReference type="OrthoDB" id="1743261at2759"/>
<organism evidence="2">
    <name type="scientific">Fonticula alba</name>
    <name type="common">Slime mold</name>
    <dbReference type="NCBI Taxonomy" id="691883"/>
    <lineage>
        <taxon>Eukaryota</taxon>
        <taxon>Rotosphaerida</taxon>
        <taxon>Fonticulaceae</taxon>
        <taxon>Fonticula</taxon>
    </lineage>
</organism>
<keyword evidence="3" id="KW-1185">Reference proteome</keyword>
<accession>A0A058ZE55</accession>
<dbReference type="Proteomes" id="UP000030693">
    <property type="component" value="Unassembled WGS sequence"/>
</dbReference>
<feature type="compositionally biased region" description="Basic and acidic residues" evidence="1">
    <location>
        <begin position="352"/>
        <end position="364"/>
    </location>
</feature>
<feature type="region of interest" description="Disordered" evidence="1">
    <location>
        <begin position="592"/>
        <end position="718"/>
    </location>
</feature>
<dbReference type="GeneID" id="20525888"/>
<sequence>MSFPYTQAPLSSAASGPPQQYQPQPQPQHYPHQQPHAQHFPTAYPPHYYSQQYHLQPYAVHPAQTPHVACSSSEPGYSIPSTGDFAHNIPGPLNAPAHLPPASSLQPHRHHHPHQPPHVLPPPPQVLPPLPQPQPQPQPLAQAAACSGIPPSALGATRPDSAPGRLMATHTDSRPSSPNPSTPVAVSATAAPAAVTGPAGRAARSTKAAKATKATKTSRVARTASGPKAPERAQANSGNPSGQVTRAPGRRSDSSLITFTKKYIHLLMKHRELTIPRAADLMSSNKRRIYDVIRYLGLFNIAYYDKSQGHAIWVGLDDMRLSFDPATYNPDDPDNDNLVAMSEGSVSPPPSAEKRLKVQVKEEPTPASLVKTEASSPPTTGEASTSSSPGWGRLLWLQDQMVEAIATMKTEGADMGAVATFLQSMTLHCLEQAGGPGGAPPQMFTGPPTAPASDLGYHSGGTPDTLDTPTVQNSPTTPTSSAAPFRCLKSSSHFAADVEAPPMVSDCPGVGMTPIDQRPPPDGPRNIGSLAAGPARLAHQVATPPSSEPDALPHPDLKASSLLASPTAGACSGDRHHLPMFFHGTPGTWGAPMPQLSASSPLHSPFPSTASPAGVHAFPGHNGRSLAGTPLAPQQQQQQQQQQHHQHGNTACLSDTMTTTQQSVRPAMKSSGSSALTTGPFSDLAAPAMAGTDAPSAEGVGSMPSTTETAERPNPCPF</sequence>
<feature type="compositionally biased region" description="Polar residues" evidence="1">
    <location>
        <begin position="596"/>
        <end position="611"/>
    </location>
</feature>
<feature type="compositionally biased region" description="Polar residues" evidence="1">
    <location>
        <begin position="1"/>
        <end position="14"/>
    </location>
</feature>
<feature type="compositionally biased region" description="Pro residues" evidence="1">
    <location>
        <begin position="116"/>
        <end position="138"/>
    </location>
</feature>
<evidence type="ECO:0000313" key="2">
    <source>
        <dbReference type="EMBL" id="KCV71742.1"/>
    </source>
</evidence>
<feature type="compositionally biased region" description="Polar residues" evidence="1">
    <location>
        <begin position="234"/>
        <end position="244"/>
    </location>
</feature>